<dbReference type="GO" id="GO:0006412">
    <property type="term" value="P:translation"/>
    <property type="evidence" value="ECO:0007669"/>
    <property type="project" value="UniProtKB-UniRule"/>
</dbReference>
<dbReference type="FunFam" id="3.30.300.20:FF:000001">
    <property type="entry name" value="30S ribosomal protein S3"/>
    <property type="match status" value="1"/>
</dbReference>
<sequence length="263" mass="29140">MGQKTNPIGNRLGIIRGWDSNWYGSKKDFATKLIEDNKIRTYLNARINKGGISRVVIERTLGKLIVTVHTSKPGIIIGKGGNEVDRIKEELKKLTGKEDVQINILEIRRPEMDANIVAETIAKQIESRINYKRAIKMAIATALRMGAEGIKIKVSGRLGGAEIARAEEVKQGRVPLHTYRMDIDYASLFALTVYGKIGIKVWICKGEVLGKRDLNPNLLSGKEGDNRGGGREHGGERREHGGERRDRGGERRGGGEHRGGGRR</sequence>
<proteinExistence type="inferred from homology"/>
<keyword evidence="2 8" id="KW-0699">rRNA-binding</keyword>
<evidence type="ECO:0000256" key="1">
    <source>
        <dbReference type="ARBA" id="ARBA00010761"/>
    </source>
</evidence>
<feature type="region of interest" description="Disordered" evidence="9">
    <location>
        <begin position="215"/>
        <end position="263"/>
    </location>
</feature>
<keyword evidence="4 8" id="KW-0689">Ribosomal protein</keyword>
<dbReference type="Pfam" id="PF00189">
    <property type="entry name" value="Ribosomal_S3_C"/>
    <property type="match status" value="1"/>
</dbReference>
<evidence type="ECO:0000256" key="7">
    <source>
        <dbReference type="ARBA" id="ARBA00035257"/>
    </source>
</evidence>
<comment type="subunit">
    <text evidence="8">Part of the 30S ribosomal subunit. Forms a tight complex with proteins S10 and S14.</text>
</comment>
<dbReference type="InterPro" id="IPR004087">
    <property type="entry name" value="KH_dom"/>
</dbReference>
<evidence type="ECO:0000256" key="6">
    <source>
        <dbReference type="ARBA" id="ARBA00024998"/>
    </source>
</evidence>
<dbReference type="InterPro" id="IPR005704">
    <property type="entry name" value="Ribosomal_uS3_bac-typ"/>
</dbReference>
<dbReference type="HAMAP" id="MF_01309_B">
    <property type="entry name" value="Ribosomal_uS3_B"/>
    <property type="match status" value="1"/>
</dbReference>
<comment type="similarity">
    <text evidence="1 8">Belongs to the universal ribosomal protein uS3 family.</text>
</comment>
<dbReference type="AlphaFoldDB" id="A0A365XQT4"/>
<dbReference type="SUPFAM" id="SSF54814">
    <property type="entry name" value="Prokaryotic type KH domain (KH-domain type II)"/>
    <property type="match status" value="1"/>
</dbReference>
<keyword evidence="12" id="KW-1185">Reference proteome</keyword>
<feature type="domain" description="KH type-2" evidence="10">
    <location>
        <begin position="39"/>
        <end position="108"/>
    </location>
</feature>
<dbReference type="CDD" id="cd02412">
    <property type="entry name" value="KH-II_30S_S3"/>
    <property type="match status" value="1"/>
</dbReference>
<dbReference type="InterPro" id="IPR036419">
    <property type="entry name" value="Ribosomal_S3_C_sf"/>
</dbReference>
<dbReference type="SUPFAM" id="SSF54821">
    <property type="entry name" value="Ribosomal protein S3 C-terminal domain"/>
    <property type="match status" value="1"/>
</dbReference>
<dbReference type="OrthoDB" id="9806396at2"/>
<dbReference type="Pfam" id="PF07650">
    <property type="entry name" value="KH_2"/>
    <property type="match status" value="1"/>
</dbReference>
<comment type="caution">
    <text evidence="11">The sequence shown here is derived from an EMBL/GenBank/DDBJ whole genome shotgun (WGS) entry which is preliminary data.</text>
</comment>
<comment type="function">
    <text evidence="6 8">Binds the lower part of the 30S subunit head. Binds mRNA in the 70S ribosome, positioning it for translation.</text>
</comment>
<dbReference type="RefSeq" id="WP_113617129.1">
    <property type="nucleotide sequence ID" value="NZ_QFFJ01000002.1"/>
</dbReference>
<dbReference type="PROSITE" id="PS50823">
    <property type="entry name" value="KH_TYPE_2"/>
    <property type="match status" value="1"/>
</dbReference>
<evidence type="ECO:0000256" key="3">
    <source>
        <dbReference type="ARBA" id="ARBA00022884"/>
    </source>
</evidence>
<dbReference type="GO" id="GO:0019843">
    <property type="term" value="F:rRNA binding"/>
    <property type="evidence" value="ECO:0007669"/>
    <property type="project" value="UniProtKB-UniRule"/>
</dbReference>
<dbReference type="Gene3D" id="3.30.1140.32">
    <property type="entry name" value="Ribosomal protein S3, C-terminal domain"/>
    <property type="match status" value="1"/>
</dbReference>
<dbReference type="SMART" id="SM00322">
    <property type="entry name" value="KH"/>
    <property type="match status" value="1"/>
</dbReference>
<dbReference type="Proteomes" id="UP000253410">
    <property type="component" value="Unassembled WGS sequence"/>
</dbReference>
<organism evidence="11 12">
    <name type="scientific">Chitinophaga flava</name>
    <dbReference type="NCBI Taxonomy" id="2259036"/>
    <lineage>
        <taxon>Bacteria</taxon>
        <taxon>Pseudomonadati</taxon>
        <taxon>Bacteroidota</taxon>
        <taxon>Chitinophagia</taxon>
        <taxon>Chitinophagales</taxon>
        <taxon>Chitinophagaceae</taxon>
        <taxon>Chitinophaga</taxon>
    </lineage>
</organism>
<gene>
    <name evidence="8" type="primary">rpsC</name>
    <name evidence="11" type="ORF">DF182_17465</name>
</gene>
<dbReference type="PANTHER" id="PTHR11760">
    <property type="entry name" value="30S/40S RIBOSOMAL PROTEIN S3"/>
    <property type="match status" value="1"/>
</dbReference>
<dbReference type="Gene3D" id="3.30.300.20">
    <property type="match status" value="1"/>
</dbReference>
<dbReference type="GO" id="GO:0003729">
    <property type="term" value="F:mRNA binding"/>
    <property type="evidence" value="ECO:0007669"/>
    <property type="project" value="UniProtKB-UniRule"/>
</dbReference>
<dbReference type="PANTHER" id="PTHR11760:SF19">
    <property type="entry name" value="SMALL RIBOSOMAL SUBUNIT PROTEIN US3C"/>
    <property type="match status" value="1"/>
</dbReference>
<dbReference type="InterPro" id="IPR004044">
    <property type="entry name" value="KH_dom_type_2"/>
</dbReference>
<keyword evidence="5 8" id="KW-0687">Ribonucleoprotein</keyword>
<evidence type="ECO:0000313" key="11">
    <source>
        <dbReference type="EMBL" id="RBL88381.1"/>
    </source>
</evidence>
<dbReference type="EMBL" id="QFFJ01000002">
    <property type="protein sequence ID" value="RBL88381.1"/>
    <property type="molecule type" value="Genomic_DNA"/>
</dbReference>
<accession>A0A365XQT4</accession>
<dbReference type="NCBIfam" id="TIGR01009">
    <property type="entry name" value="rpsC_bact"/>
    <property type="match status" value="1"/>
</dbReference>
<keyword evidence="3 8" id="KW-0694">RNA-binding</keyword>
<protein>
    <recommendedName>
        <fullName evidence="7 8">Small ribosomal subunit protein uS3</fullName>
    </recommendedName>
</protein>
<evidence type="ECO:0000259" key="10">
    <source>
        <dbReference type="PROSITE" id="PS50823"/>
    </source>
</evidence>
<evidence type="ECO:0000313" key="12">
    <source>
        <dbReference type="Proteomes" id="UP000253410"/>
    </source>
</evidence>
<reference evidence="11 12" key="1">
    <citation type="submission" date="2018-05" db="EMBL/GenBank/DDBJ databases">
        <title>Chitinophaga sp. K3CV102501T nov., isolated from isolated from a monsoon evergreen broad-leaved forest soil.</title>
        <authorList>
            <person name="Lv Y."/>
        </authorList>
    </citation>
    <scope>NUCLEOTIDE SEQUENCE [LARGE SCALE GENOMIC DNA]</scope>
    <source>
        <strain evidence="11 12">GDMCC 1.1325</strain>
    </source>
</reference>
<name>A0A365XQT4_9BACT</name>
<dbReference type="InterPro" id="IPR057258">
    <property type="entry name" value="Ribosomal_uS3"/>
</dbReference>
<evidence type="ECO:0000256" key="2">
    <source>
        <dbReference type="ARBA" id="ARBA00022730"/>
    </source>
</evidence>
<dbReference type="GO" id="GO:0022627">
    <property type="term" value="C:cytosolic small ribosomal subunit"/>
    <property type="evidence" value="ECO:0007669"/>
    <property type="project" value="TreeGrafter"/>
</dbReference>
<evidence type="ECO:0000256" key="4">
    <source>
        <dbReference type="ARBA" id="ARBA00022980"/>
    </source>
</evidence>
<dbReference type="InterPro" id="IPR001351">
    <property type="entry name" value="Ribosomal_uS3_C"/>
</dbReference>
<evidence type="ECO:0000256" key="8">
    <source>
        <dbReference type="HAMAP-Rule" id="MF_01309"/>
    </source>
</evidence>
<dbReference type="InterPro" id="IPR015946">
    <property type="entry name" value="KH_dom-like_a/b"/>
</dbReference>
<dbReference type="GO" id="GO:0003735">
    <property type="term" value="F:structural constituent of ribosome"/>
    <property type="evidence" value="ECO:0007669"/>
    <property type="project" value="InterPro"/>
</dbReference>
<dbReference type="InterPro" id="IPR009019">
    <property type="entry name" value="KH_sf_prok-type"/>
</dbReference>
<evidence type="ECO:0000256" key="5">
    <source>
        <dbReference type="ARBA" id="ARBA00023274"/>
    </source>
</evidence>
<feature type="compositionally biased region" description="Basic and acidic residues" evidence="9">
    <location>
        <begin position="222"/>
        <end position="263"/>
    </location>
</feature>
<evidence type="ECO:0000256" key="9">
    <source>
        <dbReference type="SAM" id="MobiDB-lite"/>
    </source>
</evidence>